<reference evidence="1" key="2">
    <citation type="submission" date="2025-08" db="UniProtKB">
        <authorList>
            <consortium name="Ensembl"/>
        </authorList>
    </citation>
    <scope>IDENTIFICATION</scope>
</reference>
<name>A0A670HNV2_PODMU</name>
<proteinExistence type="predicted"/>
<evidence type="ECO:0000313" key="1">
    <source>
        <dbReference type="Ensembl" id="ENSPMRP00000001206.1"/>
    </source>
</evidence>
<dbReference type="Proteomes" id="UP000472272">
    <property type="component" value="Chromosome 2"/>
</dbReference>
<dbReference type="AlphaFoldDB" id="A0A670HNV2"/>
<reference evidence="1 2" key="1">
    <citation type="journal article" date="2019" name="Proc. Natl. Acad. Sci. U.S.A.">
        <title>Regulatory changes in pterin and carotenoid genes underlie balanced color polymorphisms in the wall lizard.</title>
        <authorList>
            <person name="Andrade P."/>
            <person name="Pinho C."/>
            <person name="Perez I de Lanuza G."/>
            <person name="Afonso S."/>
            <person name="Brejcha J."/>
            <person name="Rubin C.J."/>
            <person name="Wallerman O."/>
            <person name="Pereira P."/>
            <person name="Sabatino S.J."/>
            <person name="Bellati A."/>
            <person name="Pellitteri-Rosa D."/>
            <person name="Bosakova Z."/>
            <person name="Bunikis I."/>
            <person name="Carretero M.A."/>
            <person name="Feiner N."/>
            <person name="Marsik P."/>
            <person name="Pauperio F."/>
            <person name="Salvi D."/>
            <person name="Soler L."/>
            <person name="While G.M."/>
            <person name="Uller T."/>
            <person name="Font E."/>
            <person name="Andersson L."/>
            <person name="Carneiro M."/>
        </authorList>
    </citation>
    <scope>NUCLEOTIDE SEQUENCE</scope>
</reference>
<protein>
    <submittedName>
        <fullName evidence="1">Uncharacterized protein</fullName>
    </submittedName>
</protein>
<evidence type="ECO:0000313" key="2">
    <source>
        <dbReference type="Proteomes" id="UP000472272"/>
    </source>
</evidence>
<keyword evidence="2" id="KW-1185">Reference proteome</keyword>
<dbReference type="Ensembl" id="ENSPMRT00000001276.1">
    <property type="protein sequence ID" value="ENSPMRP00000001206.1"/>
    <property type="gene ID" value="ENSPMRG00000000896.1"/>
</dbReference>
<organism evidence="1 2">
    <name type="scientific">Podarcis muralis</name>
    <name type="common">Wall lizard</name>
    <name type="synonym">Lacerta muralis</name>
    <dbReference type="NCBI Taxonomy" id="64176"/>
    <lineage>
        <taxon>Eukaryota</taxon>
        <taxon>Metazoa</taxon>
        <taxon>Chordata</taxon>
        <taxon>Craniata</taxon>
        <taxon>Vertebrata</taxon>
        <taxon>Euteleostomi</taxon>
        <taxon>Lepidosauria</taxon>
        <taxon>Squamata</taxon>
        <taxon>Bifurcata</taxon>
        <taxon>Unidentata</taxon>
        <taxon>Episquamata</taxon>
        <taxon>Laterata</taxon>
        <taxon>Lacertibaenia</taxon>
        <taxon>Lacertidae</taxon>
        <taxon>Podarcis</taxon>
    </lineage>
</organism>
<reference evidence="1" key="3">
    <citation type="submission" date="2025-09" db="UniProtKB">
        <authorList>
            <consortium name="Ensembl"/>
        </authorList>
    </citation>
    <scope>IDENTIFICATION</scope>
</reference>
<sequence length="75" mass="8406">FFLSPAQVTFEDVAVCFTTENGARWNQTKGPCTGRSWRRTGKWSPPWNSKAWLPTKQQCRLGAVRNSGKGLCKSS</sequence>
<accession>A0A670HNV2</accession>